<reference evidence="1" key="1">
    <citation type="submission" date="2020-03" db="EMBL/GenBank/DDBJ databases">
        <title>Studies in the Genomics of Life Span.</title>
        <authorList>
            <person name="Glass D."/>
        </authorList>
    </citation>
    <scope>NUCLEOTIDE SEQUENCE</scope>
    <source>
        <strain evidence="1">LTLLF</strain>
        <tissue evidence="1">Muscle</tissue>
    </source>
</reference>
<protein>
    <submittedName>
        <fullName evidence="1">Beta-centractin</fullName>
    </submittedName>
</protein>
<evidence type="ECO:0000313" key="1">
    <source>
        <dbReference type="EMBL" id="KAH0517387.1"/>
    </source>
</evidence>
<dbReference type="InterPro" id="IPR043129">
    <property type="entry name" value="ATPase_NBD"/>
</dbReference>
<sequence>MVNSTMHVDIAGRDISCCLWLLLLKDGADFHALAEFEVVQTIKEQICYLSISSQNVPG</sequence>
<comment type="caution">
    <text evidence="1">The sequence shown here is derived from an EMBL/GenBank/DDBJ whole genome shotgun (WGS) entry which is preliminary data.</text>
</comment>
<evidence type="ECO:0000313" key="2">
    <source>
        <dbReference type="Proteomes" id="UP000710432"/>
    </source>
</evidence>
<dbReference type="SUPFAM" id="SSF53067">
    <property type="entry name" value="Actin-like ATPase domain"/>
    <property type="match status" value="1"/>
</dbReference>
<name>A0A8J6L7C4_MICOH</name>
<organism evidence="1 2">
    <name type="scientific">Microtus ochrogaster</name>
    <name type="common">Prairie vole</name>
    <dbReference type="NCBI Taxonomy" id="79684"/>
    <lineage>
        <taxon>Eukaryota</taxon>
        <taxon>Metazoa</taxon>
        <taxon>Chordata</taxon>
        <taxon>Craniata</taxon>
        <taxon>Vertebrata</taxon>
        <taxon>Euteleostomi</taxon>
        <taxon>Mammalia</taxon>
        <taxon>Eutheria</taxon>
        <taxon>Euarchontoglires</taxon>
        <taxon>Glires</taxon>
        <taxon>Rodentia</taxon>
        <taxon>Myomorpha</taxon>
        <taxon>Muroidea</taxon>
        <taxon>Cricetidae</taxon>
        <taxon>Arvicolinae</taxon>
        <taxon>Microtus</taxon>
    </lineage>
</organism>
<dbReference type="AlphaFoldDB" id="A0A8J6L7C4"/>
<dbReference type="Gene3D" id="3.90.640.10">
    <property type="entry name" value="Actin, Chain A, domain 4"/>
    <property type="match status" value="1"/>
</dbReference>
<dbReference type="EMBL" id="JAATJU010015796">
    <property type="protein sequence ID" value="KAH0517387.1"/>
    <property type="molecule type" value="Genomic_DNA"/>
</dbReference>
<dbReference type="Proteomes" id="UP000710432">
    <property type="component" value="Unassembled WGS sequence"/>
</dbReference>
<proteinExistence type="predicted"/>
<gene>
    <name evidence="1" type="ORF">LTLLF_120990</name>
</gene>
<accession>A0A8J6L7C4</accession>